<name>A0A9D3WBR1_9ROSI</name>
<sequence>MEMGWIGKSLLCIEVGSMEVFNWLENKGLRPWSMGSLFKEVESRISIIGNVSFSRDGNFGTNLASALAIAGMKRQSMFKAWW</sequence>
<dbReference type="AlphaFoldDB" id="A0A9D3WBR1"/>
<reference evidence="1 2" key="1">
    <citation type="journal article" date="2021" name="Plant Biotechnol. J.">
        <title>Multi-omics assisted identification of the key and species-specific regulatory components of drought-tolerant mechanisms in Gossypium stocksii.</title>
        <authorList>
            <person name="Yu D."/>
            <person name="Ke L."/>
            <person name="Zhang D."/>
            <person name="Wu Y."/>
            <person name="Sun Y."/>
            <person name="Mei J."/>
            <person name="Sun J."/>
            <person name="Sun Y."/>
        </authorList>
    </citation>
    <scope>NUCLEOTIDE SEQUENCE [LARGE SCALE GENOMIC DNA]</scope>
    <source>
        <strain evidence="2">cv. E1</strain>
        <tissue evidence="1">Leaf</tissue>
    </source>
</reference>
<protein>
    <submittedName>
        <fullName evidence="1">Uncharacterized protein</fullName>
    </submittedName>
</protein>
<proteinExistence type="predicted"/>
<accession>A0A9D3WBR1</accession>
<gene>
    <name evidence="1" type="ORF">J1N35_009136</name>
</gene>
<evidence type="ECO:0000313" key="2">
    <source>
        <dbReference type="Proteomes" id="UP000828251"/>
    </source>
</evidence>
<dbReference type="Proteomes" id="UP000828251">
    <property type="component" value="Unassembled WGS sequence"/>
</dbReference>
<evidence type="ECO:0000313" key="1">
    <source>
        <dbReference type="EMBL" id="KAH1115758.1"/>
    </source>
</evidence>
<organism evidence="1 2">
    <name type="scientific">Gossypium stocksii</name>
    <dbReference type="NCBI Taxonomy" id="47602"/>
    <lineage>
        <taxon>Eukaryota</taxon>
        <taxon>Viridiplantae</taxon>
        <taxon>Streptophyta</taxon>
        <taxon>Embryophyta</taxon>
        <taxon>Tracheophyta</taxon>
        <taxon>Spermatophyta</taxon>
        <taxon>Magnoliopsida</taxon>
        <taxon>eudicotyledons</taxon>
        <taxon>Gunneridae</taxon>
        <taxon>Pentapetalae</taxon>
        <taxon>rosids</taxon>
        <taxon>malvids</taxon>
        <taxon>Malvales</taxon>
        <taxon>Malvaceae</taxon>
        <taxon>Malvoideae</taxon>
        <taxon>Gossypium</taxon>
    </lineage>
</organism>
<dbReference type="EMBL" id="JAIQCV010000003">
    <property type="protein sequence ID" value="KAH1115758.1"/>
    <property type="molecule type" value="Genomic_DNA"/>
</dbReference>
<dbReference type="OrthoDB" id="979706at2759"/>
<keyword evidence="2" id="KW-1185">Reference proteome</keyword>
<comment type="caution">
    <text evidence="1">The sequence shown here is derived from an EMBL/GenBank/DDBJ whole genome shotgun (WGS) entry which is preliminary data.</text>
</comment>